<dbReference type="FunFam" id="3.40.50.2000:FF:000119">
    <property type="entry name" value="Glycosyl transferase group 1"/>
    <property type="match status" value="1"/>
</dbReference>
<evidence type="ECO:0000313" key="3">
    <source>
        <dbReference type="EMBL" id="OGM24891.1"/>
    </source>
</evidence>
<gene>
    <name evidence="3" type="ORF">A2627_02890</name>
</gene>
<dbReference type="Pfam" id="PF00534">
    <property type="entry name" value="Glycos_transf_1"/>
    <property type="match status" value="1"/>
</dbReference>
<accession>A0A1F7YC66</accession>
<evidence type="ECO:0000256" key="1">
    <source>
        <dbReference type="ARBA" id="ARBA00022679"/>
    </source>
</evidence>
<organism evidence="3 4">
    <name type="scientific">Candidatus Woesebacteria bacterium RIFCSPHIGHO2_01_FULL_39_28</name>
    <dbReference type="NCBI Taxonomy" id="1802496"/>
    <lineage>
        <taxon>Bacteria</taxon>
        <taxon>Candidatus Woeseibacteriota</taxon>
    </lineage>
</organism>
<protein>
    <recommendedName>
        <fullName evidence="2">Glycosyl transferase family 1 domain-containing protein</fullName>
    </recommendedName>
</protein>
<evidence type="ECO:0000313" key="4">
    <source>
        <dbReference type="Proteomes" id="UP000178851"/>
    </source>
</evidence>
<dbReference type="InterPro" id="IPR001296">
    <property type="entry name" value="Glyco_trans_1"/>
</dbReference>
<sequence length="381" mass="43452">MKKIIGIDGNEANIERRVGVNQYAYELLKSIHRLQDEWKNKYRIVVYLKSIPLADMPKETENFEYKVLSGRGLWIITKLMPNLFFDSPKPDIFFTPSHYLPPFAPIPMVCSIMDLGYLKFSEHFKKYDFWQLKFWTARSISISKNIITISGSTAKDIVRHYPFSSNKIVTVPLGYDKERFNCNISPHDVRRVKKRYGINKNYILFLSTLKPSKNIEGLLEAFSLIYNLQFTIYNDIELVIAGKKGWLYDSIFQKAKDLKLTKRVIFTDFVPEEDKPALIKGARVFVLPSFWEGFGIDVLSAMACGVPVVVSNVASLPEVVGDDGMLIDPSKPASIATAIKKILSMDKNEYNKFVEAGLVQTAKFSWEKTAQKTLEVLGSAI</sequence>
<comment type="caution">
    <text evidence="3">The sequence shown here is derived from an EMBL/GenBank/DDBJ whole genome shotgun (WGS) entry which is preliminary data.</text>
</comment>
<dbReference type="Gene3D" id="3.40.50.2000">
    <property type="entry name" value="Glycogen Phosphorylase B"/>
    <property type="match status" value="2"/>
</dbReference>
<dbReference type="AlphaFoldDB" id="A0A1F7YC66"/>
<feature type="domain" description="Glycosyl transferase family 1" evidence="2">
    <location>
        <begin position="195"/>
        <end position="357"/>
    </location>
</feature>
<dbReference type="PANTHER" id="PTHR46401:SF2">
    <property type="entry name" value="GLYCOSYLTRANSFERASE WBBK-RELATED"/>
    <property type="match status" value="1"/>
</dbReference>
<dbReference type="GO" id="GO:0016757">
    <property type="term" value="F:glycosyltransferase activity"/>
    <property type="evidence" value="ECO:0007669"/>
    <property type="project" value="InterPro"/>
</dbReference>
<dbReference type="GO" id="GO:0009103">
    <property type="term" value="P:lipopolysaccharide biosynthetic process"/>
    <property type="evidence" value="ECO:0007669"/>
    <property type="project" value="TreeGrafter"/>
</dbReference>
<dbReference type="PANTHER" id="PTHR46401">
    <property type="entry name" value="GLYCOSYLTRANSFERASE WBBK-RELATED"/>
    <property type="match status" value="1"/>
</dbReference>
<keyword evidence="1" id="KW-0808">Transferase</keyword>
<dbReference type="SUPFAM" id="SSF53756">
    <property type="entry name" value="UDP-Glycosyltransferase/glycogen phosphorylase"/>
    <property type="match status" value="1"/>
</dbReference>
<evidence type="ECO:0000259" key="2">
    <source>
        <dbReference type="Pfam" id="PF00534"/>
    </source>
</evidence>
<dbReference type="Proteomes" id="UP000178851">
    <property type="component" value="Unassembled WGS sequence"/>
</dbReference>
<dbReference type="EMBL" id="MGGI01000025">
    <property type="protein sequence ID" value="OGM24891.1"/>
    <property type="molecule type" value="Genomic_DNA"/>
</dbReference>
<proteinExistence type="predicted"/>
<dbReference type="CDD" id="cd03809">
    <property type="entry name" value="GT4_MtfB-like"/>
    <property type="match status" value="1"/>
</dbReference>
<name>A0A1F7YC66_9BACT</name>
<reference evidence="3 4" key="1">
    <citation type="journal article" date="2016" name="Nat. Commun.">
        <title>Thousands of microbial genomes shed light on interconnected biogeochemical processes in an aquifer system.</title>
        <authorList>
            <person name="Anantharaman K."/>
            <person name="Brown C.T."/>
            <person name="Hug L.A."/>
            <person name="Sharon I."/>
            <person name="Castelle C.J."/>
            <person name="Probst A.J."/>
            <person name="Thomas B.C."/>
            <person name="Singh A."/>
            <person name="Wilkins M.J."/>
            <person name="Karaoz U."/>
            <person name="Brodie E.L."/>
            <person name="Williams K.H."/>
            <person name="Hubbard S.S."/>
            <person name="Banfield J.F."/>
        </authorList>
    </citation>
    <scope>NUCLEOTIDE SEQUENCE [LARGE SCALE GENOMIC DNA]</scope>
</reference>